<sequence length="193" mass="21056">MITRNRFKLAPISALGVLTLLSGCGAALIEPPNYSVSEVQSFKVAGAPSQIMILDVVDANNTLPDTAWSAALSNHGFPPRLTFITNSDDITDTQTLKPENRLVAVVNPTQSTFGGNMCTEPQSAKMDGISDQIIVRFGFCVGDKVISQTRARFKSDTFQTQLVDSADTLSHQLFPRHIRNQNDDRCSRRVPGC</sequence>
<dbReference type="EMBL" id="CP031555">
    <property type="protein sequence ID" value="AXO14624.1"/>
    <property type="molecule type" value="Genomic_DNA"/>
</dbReference>
<feature type="signal peptide" evidence="1">
    <location>
        <begin position="1"/>
        <end position="29"/>
    </location>
</feature>
<evidence type="ECO:0000256" key="1">
    <source>
        <dbReference type="SAM" id="SignalP"/>
    </source>
</evidence>
<proteinExistence type="predicted"/>
<reference evidence="2 3" key="1">
    <citation type="submission" date="2018-08" db="EMBL/GenBank/DDBJ databases">
        <title>Complete genome sequence of type strain Thalassospira indica MCCC 1A01103T, isolated from isolated from deep seawater of the Indian Ocean.</title>
        <authorList>
            <person name="Liu Y."/>
        </authorList>
    </citation>
    <scope>NUCLEOTIDE SEQUENCE [LARGE SCALE GENOMIC DNA]</scope>
    <source>
        <strain evidence="2 3">PB8BT</strain>
    </source>
</reference>
<accession>A0ABN5NGD4</accession>
<keyword evidence="1" id="KW-0732">Signal</keyword>
<keyword evidence="3" id="KW-1185">Reference proteome</keyword>
<organism evidence="2 3">
    <name type="scientific">Thalassospira indica</name>
    <dbReference type="NCBI Taxonomy" id="1891279"/>
    <lineage>
        <taxon>Bacteria</taxon>
        <taxon>Pseudomonadati</taxon>
        <taxon>Pseudomonadota</taxon>
        <taxon>Alphaproteobacteria</taxon>
        <taxon>Rhodospirillales</taxon>
        <taxon>Thalassospiraceae</taxon>
        <taxon>Thalassospira</taxon>
    </lineage>
</organism>
<protein>
    <submittedName>
        <fullName evidence="2">Uncharacterized protein</fullName>
    </submittedName>
</protein>
<name>A0ABN5NGD4_9PROT</name>
<dbReference type="Proteomes" id="UP000256971">
    <property type="component" value="Chromosome"/>
</dbReference>
<evidence type="ECO:0000313" key="2">
    <source>
        <dbReference type="EMBL" id="AXO14624.1"/>
    </source>
</evidence>
<dbReference type="RefSeq" id="WP_064790419.1">
    <property type="nucleotide sequence ID" value="NZ_CP031555.1"/>
</dbReference>
<feature type="chain" id="PRO_5047120861" evidence="1">
    <location>
        <begin position="30"/>
        <end position="193"/>
    </location>
</feature>
<dbReference type="PROSITE" id="PS51257">
    <property type="entry name" value="PROKAR_LIPOPROTEIN"/>
    <property type="match status" value="1"/>
</dbReference>
<gene>
    <name evidence="2" type="ORF">DY252_10645</name>
</gene>
<evidence type="ECO:0000313" key="3">
    <source>
        <dbReference type="Proteomes" id="UP000256971"/>
    </source>
</evidence>